<keyword evidence="5 8" id="KW-0547">Nucleotide-binding</keyword>
<dbReference type="HAMAP" id="MF_01161">
    <property type="entry name" value="tRNA_Ile_lys_synt"/>
    <property type="match status" value="1"/>
</dbReference>
<comment type="domain">
    <text evidence="8">The N-terminal region contains the highly conserved SGGXDS motif, predicted to be a P-loop motif involved in ATP binding.</text>
</comment>
<dbReference type="SUPFAM" id="SSF82829">
    <property type="entry name" value="MesJ substrate recognition domain-like"/>
    <property type="match status" value="1"/>
</dbReference>
<dbReference type="EC" id="6.3.4.19" evidence="8"/>
<protein>
    <recommendedName>
        <fullName evidence="8">tRNA(Ile)-lysidine synthase</fullName>
        <ecNumber evidence="8">6.3.4.19</ecNumber>
    </recommendedName>
    <alternativeName>
        <fullName evidence="8">tRNA(Ile)-2-lysyl-cytidine synthase</fullName>
    </alternativeName>
    <alternativeName>
        <fullName evidence="8">tRNA(Ile)-lysidine synthetase</fullName>
    </alternativeName>
</protein>
<dbReference type="Gene3D" id="3.40.50.620">
    <property type="entry name" value="HUPs"/>
    <property type="match status" value="1"/>
</dbReference>
<dbReference type="AlphaFoldDB" id="A0A4U0PNQ4"/>
<dbReference type="Pfam" id="PF01171">
    <property type="entry name" value="ATP_bind_3"/>
    <property type="match status" value="1"/>
</dbReference>
<gene>
    <name evidence="8 10" type="primary">tilS</name>
    <name evidence="10" type="ORF">FAZ21_14830</name>
</gene>
<dbReference type="InterPro" id="IPR012795">
    <property type="entry name" value="tRNA_Ile_lys_synt_N"/>
</dbReference>
<dbReference type="InterPro" id="IPR012094">
    <property type="entry name" value="tRNA_Ile_lys_synt"/>
</dbReference>
<comment type="catalytic activity">
    <reaction evidence="7 8">
        <text>cytidine(34) in tRNA(Ile2) + L-lysine + ATP = lysidine(34) in tRNA(Ile2) + AMP + diphosphate + H(+)</text>
        <dbReference type="Rhea" id="RHEA:43744"/>
        <dbReference type="Rhea" id="RHEA-COMP:10625"/>
        <dbReference type="Rhea" id="RHEA-COMP:10670"/>
        <dbReference type="ChEBI" id="CHEBI:15378"/>
        <dbReference type="ChEBI" id="CHEBI:30616"/>
        <dbReference type="ChEBI" id="CHEBI:32551"/>
        <dbReference type="ChEBI" id="CHEBI:33019"/>
        <dbReference type="ChEBI" id="CHEBI:82748"/>
        <dbReference type="ChEBI" id="CHEBI:83665"/>
        <dbReference type="ChEBI" id="CHEBI:456215"/>
        <dbReference type="EC" id="6.3.4.19"/>
    </reaction>
</comment>
<dbReference type="Pfam" id="PF11734">
    <property type="entry name" value="TilS_C"/>
    <property type="match status" value="1"/>
</dbReference>
<evidence type="ECO:0000256" key="4">
    <source>
        <dbReference type="ARBA" id="ARBA00022694"/>
    </source>
</evidence>
<dbReference type="GO" id="GO:0006400">
    <property type="term" value="P:tRNA modification"/>
    <property type="evidence" value="ECO:0007669"/>
    <property type="project" value="UniProtKB-UniRule"/>
</dbReference>
<evidence type="ECO:0000313" key="11">
    <source>
        <dbReference type="Proteomes" id="UP000310016"/>
    </source>
</evidence>
<dbReference type="InterPro" id="IPR015262">
    <property type="entry name" value="tRNA_Ile_lys_synt_subst-bd"/>
</dbReference>
<evidence type="ECO:0000256" key="8">
    <source>
        <dbReference type="HAMAP-Rule" id="MF_01161"/>
    </source>
</evidence>
<dbReference type="CDD" id="cd01992">
    <property type="entry name" value="TilS_N"/>
    <property type="match status" value="1"/>
</dbReference>
<dbReference type="EMBL" id="SUMF01000020">
    <property type="protein sequence ID" value="TJZ69787.1"/>
    <property type="molecule type" value="Genomic_DNA"/>
</dbReference>
<dbReference type="Gene3D" id="1.20.59.20">
    <property type="match status" value="1"/>
</dbReference>
<dbReference type="InterPro" id="IPR011063">
    <property type="entry name" value="TilS/TtcA_N"/>
</dbReference>
<dbReference type="OrthoDB" id="9807403at2"/>
<keyword evidence="3 8" id="KW-0436">Ligase</keyword>
<feature type="domain" description="Lysidine-tRNA(Ile) synthetase C-terminal" evidence="9">
    <location>
        <begin position="369"/>
        <end position="439"/>
    </location>
</feature>
<dbReference type="Pfam" id="PF09179">
    <property type="entry name" value="TilS"/>
    <property type="match status" value="1"/>
</dbReference>
<comment type="subcellular location">
    <subcellularLocation>
        <location evidence="1 8">Cytoplasm</location>
    </subcellularLocation>
</comment>
<evidence type="ECO:0000313" key="10">
    <source>
        <dbReference type="EMBL" id="TJZ69787.1"/>
    </source>
</evidence>
<dbReference type="InterPro" id="IPR014729">
    <property type="entry name" value="Rossmann-like_a/b/a_fold"/>
</dbReference>
<evidence type="ECO:0000256" key="6">
    <source>
        <dbReference type="ARBA" id="ARBA00022840"/>
    </source>
</evidence>
<feature type="binding site" evidence="8">
    <location>
        <begin position="36"/>
        <end position="41"/>
    </location>
    <ligand>
        <name>ATP</name>
        <dbReference type="ChEBI" id="CHEBI:30616"/>
    </ligand>
</feature>
<dbReference type="InterPro" id="IPR012796">
    <property type="entry name" value="Lysidine-tRNA-synth_C"/>
</dbReference>
<dbReference type="SMART" id="SM00977">
    <property type="entry name" value="TilS_C"/>
    <property type="match status" value="1"/>
</dbReference>
<reference evidence="10 11" key="1">
    <citation type="submission" date="2019-04" db="EMBL/GenBank/DDBJ databases">
        <title>Chitiniphilus eburnea sp. nov., a novel chitinolytic bacterium isolated from aquaculture sludge.</title>
        <authorList>
            <person name="Sheng M."/>
        </authorList>
    </citation>
    <scope>NUCLEOTIDE SEQUENCE [LARGE SCALE GENOMIC DNA]</scope>
    <source>
        <strain evidence="10 11">HX-2-15</strain>
    </source>
</reference>
<sequence>MASSRKSTSPDLAQQVAAELARHLAPAARRLCVGLSGGLDSVVLLDILATLRSRLGFHLTALHVHHGLSPNADAWARHAAAVADRLGVPCTVERVRVVDIAALGVEAAARAARYAVFERCAADALCLAHHRDDQAETLLFNLLRGAGPAGLAAMPASRPLGDLQLLRPLLDVPRDALLSHARARALDWVEDESNADPRYDRNFLRHQVMPLLRERFPGCDAALARTAGHAAEAAQLLIAQAEQDLPQCLNGSGGFSLAQAAPLGVPRGRHALRHWLRSQGIVPDERAFEELWRQGDAAPDAMPLWRWRGQRLRCYRRTWYPVHPRAAGPTTPVSWLEGAAQPVASWGGVLEWLPMPGGLDGARLAGGQLSLRRRQGGEGLCVHPGHGTRPLKSLYQEASIAPWLREALPLLYLDDVLIAVPGLGVATEYRTASGWQPVWRALP</sequence>
<evidence type="ECO:0000256" key="1">
    <source>
        <dbReference type="ARBA" id="ARBA00004496"/>
    </source>
</evidence>
<evidence type="ECO:0000256" key="3">
    <source>
        <dbReference type="ARBA" id="ARBA00022598"/>
    </source>
</evidence>
<evidence type="ECO:0000259" key="9">
    <source>
        <dbReference type="SMART" id="SM00977"/>
    </source>
</evidence>
<evidence type="ECO:0000256" key="7">
    <source>
        <dbReference type="ARBA" id="ARBA00048539"/>
    </source>
</evidence>
<dbReference type="SUPFAM" id="SSF52402">
    <property type="entry name" value="Adenine nucleotide alpha hydrolases-like"/>
    <property type="match status" value="1"/>
</dbReference>
<dbReference type="PANTHER" id="PTHR43033">
    <property type="entry name" value="TRNA(ILE)-LYSIDINE SYNTHASE-RELATED"/>
    <property type="match status" value="1"/>
</dbReference>
<evidence type="ECO:0000256" key="5">
    <source>
        <dbReference type="ARBA" id="ARBA00022741"/>
    </source>
</evidence>
<dbReference type="PANTHER" id="PTHR43033:SF1">
    <property type="entry name" value="TRNA(ILE)-LYSIDINE SYNTHASE-RELATED"/>
    <property type="match status" value="1"/>
</dbReference>
<name>A0A4U0PNQ4_9NEIS</name>
<comment type="similarity">
    <text evidence="8">Belongs to the tRNA(Ile)-lysidine synthase family.</text>
</comment>
<dbReference type="GO" id="GO:0032267">
    <property type="term" value="F:tRNA(Ile)-lysidine synthase activity"/>
    <property type="evidence" value="ECO:0007669"/>
    <property type="project" value="UniProtKB-EC"/>
</dbReference>
<keyword evidence="2 8" id="KW-0963">Cytoplasm</keyword>
<dbReference type="NCBIfam" id="TIGR02432">
    <property type="entry name" value="lysidine_TilS_N"/>
    <property type="match status" value="1"/>
</dbReference>
<comment type="function">
    <text evidence="8">Ligates lysine onto the cytidine present at position 34 of the AUA codon-specific tRNA(Ile) that contains the anticodon CAU, in an ATP-dependent manner. Cytidine is converted to lysidine, thus changing the amino acid specificity of the tRNA from methionine to isoleucine.</text>
</comment>
<dbReference type="Proteomes" id="UP000310016">
    <property type="component" value="Unassembled WGS sequence"/>
</dbReference>
<dbReference type="GO" id="GO:0005524">
    <property type="term" value="F:ATP binding"/>
    <property type="evidence" value="ECO:0007669"/>
    <property type="project" value="UniProtKB-UniRule"/>
</dbReference>
<dbReference type="SUPFAM" id="SSF56037">
    <property type="entry name" value="PheT/TilS domain"/>
    <property type="match status" value="1"/>
</dbReference>
<keyword evidence="6 8" id="KW-0067">ATP-binding</keyword>
<proteinExistence type="inferred from homology"/>
<organism evidence="10 11">
    <name type="scientific">Chitiniphilus eburneus</name>
    <dbReference type="NCBI Taxonomy" id="2571148"/>
    <lineage>
        <taxon>Bacteria</taxon>
        <taxon>Pseudomonadati</taxon>
        <taxon>Pseudomonadota</taxon>
        <taxon>Betaproteobacteria</taxon>
        <taxon>Neisseriales</taxon>
        <taxon>Chitinibacteraceae</taxon>
        <taxon>Chitiniphilus</taxon>
    </lineage>
</organism>
<evidence type="ECO:0000256" key="2">
    <source>
        <dbReference type="ARBA" id="ARBA00022490"/>
    </source>
</evidence>
<keyword evidence="4 8" id="KW-0819">tRNA processing</keyword>
<keyword evidence="11" id="KW-1185">Reference proteome</keyword>
<comment type="caution">
    <text evidence="10">The sequence shown here is derived from an EMBL/GenBank/DDBJ whole genome shotgun (WGS) entry which is preliminary data.</text>
</comment>
<dbReference type="GO" id="GO:0005737">
    <property type="term" value="C:cytoplasm"/>
    <property type="evidence" value="ECO:0007669"/>
    <property type="project" value="UniProtKB-SubCell"/>
</dbReference>
<accession>A0A4U0PNQ4</accession>
<dbReference type="NCBIfam" id="TIGR02433">
    <property type="entry name" value="lysidine_TilS_C"/>
    <property type="match status" value="1"/>
</dbReference>